<evidence type="ECO:0008006" key="5">
    <source>
        <dbReference type="Google" id="ProtNLM"/>
    </source>
</evidence>
<dbReference type="Proteomes" id="UP001396334">
    <property type="component" value="Unassembled WGS sequence"/>
</dbReference>
<feature type="region of interest" description="Disordered" evidence="1">
    <location>
        <begin position="206"/>
        <end position="230"/>
    </location>
</feature>
<sequence length="230" mass="24937">MTKITLIVLLSIALFFSKQCVAGDDGQIEDFVKSEPSSAGDAAGEKVSSLEDEELSPDQITNVASEVKNAFVDFESSASPSGEVSAVANVTFTPEQEEEFYLGIGMAMKAYLVHQAEVRKKNSMGEAVSPGDEKEFMENFLKGFTQYLEKRGASKRETTSSSVDEKLSPDQVKNIGLEIKEAFQNTPSIGTLDDKAASVIDVALTPQPKEDSLSDGQEKELEKNFLKGFA</sequence>
<comment type="caution">
    <text evidence="3">The sequence shown here is derived from an EMBL/GenBank/DDBJ whole genome shotgun (WGS) entry which is preliminary data.</text>
</comment>
<keyword evidence="2" id="KW-0732">Signal</keyword>
<feature type="chain" id="PRO_5046655664" description="Secreted protein" evidence="2">
    <location>
        <begin position="23"/>
        <end position="230"/>
    </location>
</feature>
<proteinExistence type="predicted"/>
<evidence type="ECO:0000256" key="1">
    <source>
        <dbReference type="SAM" id="MobiDB-lite"/>
    </source>
</evidence>
<feature type="region of interest" description="Disordered" evidence="1">
    <location>
        <begin position="32"/>
        <end position="55"/>
    </location>
</feature>
<organism evidence="3 4">
    <name type="scientific">Hibiscus sabdariffa</name>
    <name type="common">roselle</name>
    <dbReference type="NCBI Taxonomy" id="183260"/>
    <lineage>
        <taxon>Eukaryota</taxon>
        <taxon>Viridiplantae</taxon>
        <taxon>Streptophyta</taxon>
        <taxon>Embryophyta</taxon>
        <taxon>Tracheophyta</taxon>
        <taxon>Spermatophyta</taxon>
        <taxon>Magnoliopsida</taxon>
        <taxon>eudicotyledons</taxon>
        <taxon>Gunneridae</taxon>
        <taxon>Pentapetalae</taxon>
        <taxon>rosids</taxon>
        <taxon>malvids</taxon>
        <taxon>Malvales</taxon>
        <taxon>Malvaceae</taxon>
        <taxon>Malvoideae</taxon>
        <taxon>Hibiscus</taxon>
    </lineage>
</organism>
<gene>
    <name evidence="3" type="ORF">V6N11_015447</name>
</gene>
<feature type="compositionally biased region" description="Basic and acidic residues" evidence="1">
    <location>
        <begin position="208"/>
        <end position="230"/>
    </location>
</feature>
<reference evidence="3 4" key="1">
    <citation type="journal article" date="2024" name="G3 (Bethesda)">
        <title>Genome assembly of Hibiscus sabdariffa L. provides insights into metabolisms of medicinal natural products.</title>
        <authorList>
            <person name="Kim T."/>
        </authorList>
    </citation>
    <scope>NUCLEOTIDE SEQUENCE [LARGE SCALE GENOMIC DNA]</scope>
    <source>
        <strain evidence="3">TK-2024</strain>
        <tissue evidence="3">Old leaves</tissue>
    </source>
</reference>
<evidence type="ECO:0000313" key="4">
    <source>
        <dbReference type="Proteomes" id="UP001396334"/>
    </source>
</evidence>
<name>A0ABR2TS87_9ROSI</name>
<keyword evidence="4" id="KW-1185">Reference proteome</keyword>
<evidence type="ECO:0000313" key="3">
    <source>
        <dbReference type="EMBL" id="KAK9040274.1"/>
    </source>
</evidence>
<dbReference type="EMBL" id="JBBPBN010000004">
    <property type="protein sequence ID" value="KAK9040274.1"/>
    <property type="molecule type" value="Genomic_DNA"/>
</dbReference>
<feature type="signal peptide" evidence="2">
    <location>
        <begin position="1"/>
        <end position="22"/>
    </location>
</feature>
<evidence type="ECO:0000256" key="2">
    <source>
        <dbReference type="SAM" id="SignalP"/>
    </source>
</evidence>
<accession>A0ABR2TS87</accession>
<protein>
    <recommendedName>
        <fullName evidence="5">Secreted protein</fullName>
    </recommendedName>
</protein>